<name>A0AAN8E9Y0_9EURO</name>
<keyword evidence="4 8" id="KW-0479">Metal-binding</keyword>
<reference evidence="10 11" key="1">
    <citation type="submission" date="2022-12" db="EMBL/GenBank/DDBJ databases">
        <title>Genomic features and morphological characterization of a novel Knufia sp. strain isolated from spacecraft assembly facility.</title>
        <authorList>
            <person name="Teixeira M."/>
            <person name="Chander A.M."/>
            <person name="Stajich J.E."/>
            <person name="Venkateswaran K."/>
        </authorList>
    </citation>
    <scope>NUCLEOTIDE SEQUENCE [LARGE SCALE GENOMIC DNA]</scope>
    <source>
        <strain evidence="10 11">FJI-L2-BK-P2</strain>
    </source>
</reference>
<keyword evidence="3 8" id="KW-0349">Heme</keyword>
<dbReference type="InterPro" id="IPR036396">
    <property type="entry name" value="Cyt_P450_sf"/>
</dbReference>
<evidence type="ECO:0008006" key="12">
    <source>
        <dbReference type="Google" id="ProtNLM"/>
    </source>
</evidence>
<comment type="cofactor">
    <cofactor evidence="1 8">
        <name>heme</name>
        <dbReference type="ChEBI" id="CHEBI:30413"/>
    </cofactor>
</comment>
<dbReference type="GO" id="GO:0016705">
    <property type="term" value="F:oxidoreductase activity, acting on paired donors, with incorporation or reduction of molecular oxygen"/>
    <property type="evidence" value="ECO:0007669"/>
    <property type="project" value="InterPro"/>
</dbReference>
<evidence type="ECO:0000256" key="8">
    <source>
        <dbReference type="PIRSR" id="PIRSR602401-1"/>
    </source>
</evidence>
<proteinExistence type="inferred from homology"/>
<dbReference type="InterPro" id="IPR050121">
    <property type="entry name" value="Cytochrome_P450_monoxygenase"/>
</dbReference>
<dbReference type="PANTHER" id="PTHR24305">
    <property type="entry name" value="CYTOCHROME P450"/>
    <property type="match status" value="1"/>
</dbReference>
<accession>A0AAN8E9Y0</accession>
<evidence type="ECO:0000313" key="11">
    <source>
        <dbReference type="Proteomes" id="UP001316803"/>
    </source>
</evidence>
<dbReference type="GO" id="GO:0004497">
    <property type="term" value="F:monooxygenase activity"/>
    <property type="evidence" value="ECO:0007669"/>
    <property type="project" value="UniProtKB-KW"/>
</dbReference>
<protein>
    <recommendedName>
        <fullName evidence="12">Cytochrome P450</fullName>
    </recommendedName>
</protein>
<keyword evidence="6 8" id="KW-0408">Iron</keyword>
<evidence type="ECO:0000313" key="10">
    <source>
        <dbReference type="EMBL" id="KAK5948820.1"/>
    </source>
</evidence>
<evidence type="ECO:0000256" key="2">
    <source>
        <dbReference type="ARBA" id="ARBA00010617"/>
    </source>
</evidence>
<evidence type="ECO:0000256" key="5">
    <source>
        <dbReference type="ARBA" id="ARBA00023002"/>
    </source>
</evidence>
<dbReference type="CDD" id="cd11062">
    <property type="entry name" value="CYP58-like"/>
    <property type="match status" value="1"/>
</dbReference>
<evidence type="ECO:0000256" key="3">
    <source>
        <dbReference type="ARBA" id="ARBA00022617"/>
    </source>
</evidence>
<dbReference type="SUPFAM" id="SSF48264">
    <property type="entry name" value="Cytochrome P450"/>
    <property type="match status" value="1"/>
</dbReference>
<evidence type="ECO:0000256" key="6">
    <source>
        <dbReference type="ARBA" id="ARBA00023004"/>
    </source>
</evidence>
<dbReference type="GO" id="GO:0005506">
    <property type="term" value="F:iron ion binding"/>
    <property type="evidence" value="ECO:0007669"/>
    <property type="project" value="InterPro"/>
</dbReference>
<feature type="binding site" description="axial binding residue" evidence="8">
    <location>
        <position position="443"/>
    </location>
    <ligand>
        <name>heme</name>
        <dbReference type="ChEBI" id="CHEBI:30413"/>
    </ligand>
    <ligandPart>
        <name>Fe</name>
        <dbReference type="ChEBI" id="CHEBI:18248"/>
    </ligandPart>
</feature>
<dbReference type="PRINTS" id="PR00463">
    <property type="entry name" value="EP450I"/>
</dbReference>
<organism evidence="10 11">
    <name type="scientific">Knufia fluminis</name>
    <dbReference type="NCBI Taxonomy" id="191047"/>
    <lineage>
        <taxon>Eukaryota</taxon>
        <taxon>Fungi</taxon>
        <taxon>Dikarya</taxon>
        <taxon>Ascomycota</taxon>
        <taxon>Pezizomycotina</taxon>
        <taxon>Eurotiomycetes</taxon>
        <taxon>Chaetothyriomycetidae</taxon>
        <taxon>Chaetothyriales</taxon>
        <taxon>Trichomeriaceae</taxon>
        <taxon>Knufia</taxon>
    </lineage>
</organism>
<dbReference type="GO" id="GO:0020037">
    <property type="term" value="F:heme binding"/>
    <property type="evidence" value="ECO:0007669"/>
    <property type="project" value="InterPro"/>
</dbReference>
<dbReference type="PROSITE" id="PS00086">
    <property type="entry name" value="CYTOCHROME_P450"/>
    <property type="match status" value="1"/>
</dbReference>
<dbReference type="InterPro" id="IPR017972">
    <property type="entry name" value="Cyt_P450_CS"/>
</dbReference>
<dbReference type="PRINTS" id="PR00385">
    <property type="entry name" value="P450"/>
</dbReference>
<dbReference type="Pfam" id="PF00067">
    <property type="entry name" value="p450"/>
    <property type="match status" value="1"/>
</dbReference>
<keyword evidence="5 9" id="KW-0560">Oxidoreductase</keyword>
<evidence type="ECO:0000256" key="7">
    <source>
        <dbReference type="ARBA" id="ARBA00023033"/>
    </source>
</evidence>
<dbReference type="InterPro" id="IPR002401">
    <property type="entry name" value="Cyt_P450_E_grp-I"/>
</dbReference>
<dbReference type="AlphaFoldDB" id="A0AAN8E9Y0"/>
<dbReference type="Gene3D" id="1.10.630.10">
    <property type="entry name" value="Cytochrome P450"/>
    <property type="match status" value="1"/>
</dbReference>
<comment type="caution">
    <text evidence="10">The sequence shown here is derived from an EMBL/GenBank/DDBJ whole genome shotgun (WGS) entry which is preliminary data.</text>
</comment>
<sequence length="499" mass="56951">MALIPLDTTFLLLSLATLVSLRLVHLAVHRLVLHPLAKIPGPKVAALTHLYEFYHDAIRPGKFTFQIDGFHRKYGPVVRINPREVHIQDPEFFDQLYSTLMKLNKDWYYYRFVGTSDASFGTPSYSQHRQRRKAFNRFFSLSAILDHEKQVRKSVLQLCARLEEHRQTNRPVLLGSVFRSLATDVISQYALPEGHNLLGERDFGKDFHNVNRKLSGVAAYNRHFPFIIPTLMVLPAWLVKLTATPGMVQMLNFQSHNQNQARQIVAMGKRSDDSVLHGIFNSDLPDSEKTAERIFQEALTLVGAGSETTGSALEHVFYHVLANPAIKARLFADLSEAAKQGDLSSHETLKRIPYLDAVIKEGLRMGHGVSGRLPRYDPHNSITYKGYVFPPGTIISMSIRDMHLDPDYHPEPLTFNPERWLDPSMQKRSEQFFAPFGKGTRACVGRELAMLEMMMVTATLLHRFEMDLFRTTYDDVRMQHDFFSPFHADDSKGLQVTIT</sequence>
<keyword evidence="7 9" id="KW-0503">Monooxygenase</keyword>
<evidence type="ECO:0000256" key="9">
    <source>
        <dbReference type="RuleBase" id="RU000461"/>
    </source>
</evidence>
<evidence type="ECO:0000256" key="4">
    <source>
        <dbReference type="ARBA" id="ARBA00022723"/>
    </source>
</evidence>
<dbReference type="InterPro" id="IPR001128">
    <property type="entry name" value="Cyt_P450"/>
</dbReference>
<keyword evidence="11" id="KW-1185">Reference proteome</keyword>
<dbReference type="EMBL" id="JAKLMC020000042">
    <property type="protein sequence ID" value="KAK5948820.1"/>
    <property type="molecule type" value="Genomic_DNA"/>
</dbReference>
<comment type="similarity">
    <text evidence="2 9">Belongs to the cytochrome P450 family.</text>
</comment>
<dbReference type="Proteomes" id="UP001316803">
    <property type="component" value="Unassembled WGS sequence"/>
</dbReference>
<gene>
    <name evidence="10" type="ORF">OHC33_010071</name>
</gene>
<dbReference type="PANTHER" id="PTHR24305:SF157">
    <property type="entry name" value="N-ACETYLTRYPTOPHAN 6-HYDROXYLASE IVOC-RELATED"/>
    <property type="match status" value="1"/>
</dbReference>
<evidence type="ECO:0000256" key="1">
    <source>
        <dbReference type="ARBA" id="ARBA00001971"/>
    </source>
</evidence>